<keyword evidence="2" id="KW-1185">Reference proteome</keyword>
<proteinExistence type="predicted"/>
<evidence type="ECO:0000313" key="1">
    <source>
        <dbReference type="EMBL" id="KAF6425246.1"/>
    </source>
</evidence>
<name>A0A7J8DQH5_MOLMO</name>
<reference evidence="1 2" key="1">
    <citation type="journal article" date="2020" name="Nature">
        <title>Six reference-quality genomes reveal evolution of bat adaptations.</title>
        <authorList>
            <person name="Jebb D."/>
            <person name="Huang Z."/>
            <person name="Pippel M."/>
            <person name="Hughes G.M."/>
            <person name="Lavrichenko K."/>
            <person name="Devanna P."/>
            <person name="Winkler S."/>
            <person name="Jermiin L.S."/>
            <person name="Skirmuntt E.C."/>
            <person name="Katzourakis A."/>
            <person name="Burkitt-Gray L."/>
            <person name="Ray D.A."/>
            <person name="Sullivan K.A.M."/>
            <person name="Roscito J.G."/>
            <person name="Kirilenko B.M."/>
            <person name="Davalos L.M."/>
            <person name="Corthals A.P."/>
            <person name="Power M.L."/>
            <person name="Jones G."/>
            <person name="Ransome R.D."/>
            <person name="Dechmann D.K.N."/>
            <person name="Locatelli A.G."/>
            <person name="Puechmaille S.J."/>
            <person name="Fedrigo O."/>
            <person name="Jarvis E.D."/>
            <person name="Hiller M."/>
            <person name="Vernes S.C."/>
            <person name="Myers E.W."/>
            <person name="Teeling E.C."/>
        </authorList>
    </citation>
    <scope>NUCLEOTIDE SEQUENCE [LARGE SCALE GENOMIC DNA]</scope>
    <source>
        <strain evidence="1">MMolMol1</strain>
        <tissue evidence="1">Muscle</tissue>
    </source>
</reference>
<protein>
    <submittedName>
        <fullName evidence="1">Uncharacterized protein</fullName>
    </submittedName>
</protein>
<accession>A0A7J8DQH5</accession>
<dbReference type="Proteomes" id="UP000550707">
    <property type="component" value="Unassembled WGS sequence"/>
</dbReference>
<sequence>MGKFCPSHLKVPSPSETLPLTLALDQAPGCREELSTKPGCEERTAQMASVPTSFPGGAGQAAGCGEPNPIQQLHTVTFSGIVWLLLHLLASLLHSALLASLLPWEEKIVFPEKLNGSILPGLGIPARLWYHLPAFGEPLLLVMEQDPGMQAEGLRG</sequence>
<dbReference type="InParanoid" id="A0A7J8DQH5"/>
<organism evidence="1 2">
    <name type="scientific">Molossus molossus</name>
    <name type="common">Pallas' mastiff bat</name>
    <name type="synonym">Vespertilio molossus</name>
    <dbReference type="NCBI Taxonomy" id="27622"/>
    <lineage>
        <taxon>Eukaryota</taxon>
        <taxon>Metazoa</taxon>
        <taxon>Chordata</taxon>
        <taxon>Craniata</taxon>
        <taxon>Vertebrata</taxon>
        <taxon>Euteleostomi</taxon>
        <taxon>Mammalia</taxon>
        <taxon>Eutheria</taxon>
        <taxon>Laurasiatheria</taxon>
        <taxon>Chiroptera</taxon>
        <taxon>Yangochiroptera</taxon>
        <taxon>Molossidae</taxon>
        <taxon>Molossus</taxon>
    </lineage>
</organism>
<dbReference type="AlphaFoldDB" id="A0A7J8DQH5"/>
<comment type="caution">
    <text evidence="1">The sequence shown here is derived from an EMBL/GenBank/DDBJ whole genome shotgun (WGS) entry which is preliminary data.</text>
</comment>
<gene>
    <name evidence="1" type="ORF">HJG59_009289</name>
</gene>
<evidence type="ECO:0000313" key="2">
    <source>
        <dbReference type="Proteomes" id="UP000550707"/>
    </source>
</evidence>
<dbReference type="EMBL" id="JACASF010000017">
    <property type="protein sequence ID" value="KAF6425246.1"/>
    <property type="molecule type" value="Genomic_DNA"/>
</dbReference>